<dbReference type="PANTHER" id="PTHR24020">
    <property type="entry name" value="COLLAGEN ALPHA"/>
    <property type="match status" value="1"/>
</dbReference>
<evidence type="ECO:0000256" key="2">
    <source>
        <dbReference type="SAM" id="Phobius"/>
    </source>
</evidence>
<dbReference type="InterPro" id="IPR036465">
    <property type="entry name" value="vWFA_dom_sf"/>
</dbReference>
<dbReference type="SMART" id="SM00327">
    <property type="entry name" value="VWA"/>
    <property type="match status" value="1"/>
</dbReference>
<dbReference type="PROSITE" id="PS50234">
    <property type="entry name" value="VWFA"/>
    <property type="match status" value="1"/>
</dbReference>
<protein>
    <submittedName>
        <fullName evidence="4">SipW-cognate class signal peptide</fullName>
    </submittedName>
</protein>
<keyword evidence="5" id="KW-1185">Reference proteome</keyword>
<keyword evidence="2" id="KW-0812">Transmembrane</keyword>
<dbReference type="PANTHER" id="PTHR24020:SF87">
    <property type="entry name" value="COLLAGEN ALPHA-1(VI) CHAIN-LIKE"/>
    <property type="match status" value="1"/>
</dbReference>
<name>A0A1H6IRD9_9EURY</name>
<feature type="compositionally biased region" description="Polar residues" evidence="1">
    <location>
        <begin position="525"/>
        <end position="537"/>
    </location>
</feature>
<dbReference type="EMBL" id="FNWU01000003">
    <property type="protein sequence ID" value="SEH50571.1"/>
    <property type="molecule type" value="Genomic_DNA"/>
</dbReference>
<dbReference type="OrthoDB" id="222305at2157"/>
<keyword evidence="2" id="KW-0472">Membrane</keyword>
<dbReference type="Proteomes" id="UP000199215">
    <property type="component" value="Unassembled WGS sequence"/>
</dbReference>
<dbReference type="AlphaFoldDB" id="A0A1H6IRD9"/>
<dbReference type="InterPro" id="IPR050525">
    <property type="entry name" value="ECM_Assembly_Org"/>
</dbReference>
<feature type="transmembrane region" description="Helical" evidence="2">
    <location>
        <begin position="16"/>
        <end position="38"/>
    </location>
</feature>
<dbReference type="InterPro" id="IPR023833">
    <property type="entry name" value="Signal_pept_SipW-depend-type"/>
</dbReference>
<feature type="region of interest" description="Disordered" evidence="1">
    <location>
        <begin position="499"/>
        <end position="537"/>
    </location>
</feature>
<reference evidence="4 5" key="1">
    <citation type="submission" date="2016-10" db="EMBL/GenBank/DDBJ databases">
        <authorList>
            <person name="de Groot N.N."/>
        </authorList>
    </citation>
    <scope>NUCLEOTIDE SEQUENCE [LARGE SCALE GENOMIC DNA]</scope>
    <source>
        <strain evidence="4 5">IBRC-M10418</strain>
    </source>
</reference>
<accession>A0A1H6IRD9</accession>
<dbReference type="RefSeq" id="WP_092816803.1">
    <property type="nucleotide sequence ID" value="NZ_FNWU01000003.1"/>
</dbReference>
<gene>
    <name evidence="4" type="ORF">SAMN05192561_103244</name>
</gene>
<dbReference type="Gene3D" id="3.40.50.410">
    <property type="entry name" value="von Willebrand factor, type A domain"/>
    <property type="match status" value="1"/>
</dbReference>
<dbReference type="NCBIfam" id="TIGR04088">
    <property type="entry name" value="cognate_SipW"/>
    <property type="match status" value="1"/>
</dbReference>
<sequence length="537" mass="56401">MTDDTPHRHGLSRRRILGGLGAIGVASAGAGLGTTAYFSDEERFEGNSLTAGELDVKLDYKATYAGGPDRLEEIDGWYSKDGPGEPFKVEEVASEAGTYLIGEVPDANANEIWENEVQNTDLCAADLGLINGDEIPVFTLEDVKPGDSGEVTVSLHICDNPAWMYMNGELTANDENTVTEPEASAGGENNGISDSPIDGDGELADAIQTKLWYDENCNNVHDGGGQEQRDRPVCIQLVIDSSGSIGSSTMADVRSAAKEFAGQFLPEDEGEETDNMVGVVDFENSADPVQSLTDSLSDVESAIDGLTSGGGTSIANGINVGQSGDDGESGLLDCPDGKDRIMVVFTDGQDNTDSTGKGDAAKAAGTTIYAIGVGGADMEQLEGFVGEGYDSSSGEEEPEIDPQNYIFPSTVDTSIDQLFSQVSETIAGDETVIKEGSLAETMAALENGIALDGDRSSEEMDPFVGGMTHCLGFEWELPEDVGNEVQTDSVGFDLGFYALQSRHNDQPPDNPFDGNFTDDNGLPSGGNSTNATNGTAD</sequence>
<dbReference type="Pfam" id="PF00092">
    <property type="entry name" value="VWA"/>
    <property type="match status" value="1"/>
</dbReference>
<dbReference type="PROSITE" id="PS51318">
    <property type="entry name" value="TAT"/>
    <property type="match status" value="1"/>
</dbReference>
<feature type="compositionally biased region" description="Polar residues" evidence="1">
    <location>
        <begin position="313"/>
        <end position="322"/>
    </location>
</feature>
<evidence type="ECO:0000256" key="1">
    <source>
        <dbReference type="SAM" id="MobiDB-lite"/>
    </source>
</evidence>
<evidence type="ECO:0000313" key="4">
    <source>
        <dbReference type="EMBL" id="SEH50571.1"/>
    </source>
</evidence>
<organism evidence="4 5">
    <name type="scientific">Halopenitus malekzadehii</name>
    <dbReference type="NCBI Taxonomy" id="1267564"/>
    <lineage>
        <taxon>Archaea</taxon>
        <taxon>Methanobacteriati</taxon>
        <taxon>Methanobacteriota</taxon>
        <taxon>Stenosarchaea group</taxon>
        <taxon>Halobacteria</taxon>
        <taxon>Halobacteriales</taxon>
        <taxon>Haloferacaceae</taxon>
        <taxon>Halopenitus</taxon>
    </lineage>
</organism>
<dbReference type="STRING" id="1267564.SAMN05192561_103244"/>
<feature type="domain" description="VWFA" evidence="3">
    <location>
        <begin position="234"/>
        <end position="422"/>
    </location>
</feature>
<evidence type="ECO:0000313" key="5">
    <source>
        <dbReference type="Proteomes" id="UP000199215"/>
    </source>
</evidence>
<dbReference type="InterPro" id="IPR006311">
    <property type="entry name" value="TAT_signal"/>
</dbReference>
<dbReference type="SUPFAM" id="SSF53300">
    <property type="entry name" value="vWA-like"/>
    <property type="match status" value="1"/>
</dbReference>
<feature type="region of interest" description="Disordered" evidence="1">
    <location>
        <begin position="179"/>
        <end position="201"/>
    </location>
</feature>
<keyword evidence="2" id="KW-1133">Transmembrane helix</keyword>
<dbReference type="CDD" id="cd00198">
    <property type="entry name" value="vWFA"/>
    <property type="match status" value="1"/>
</dbReference>
<feature type="region of interest" description="Disordered" evidence="1">
    <location>
        <begin position="308"/>
        <end position="328"/>
    </location>
</feature>
<proteinExistence type="predicted"/>
<dbReference type="InterPro" id="IPR002035">
    <property type="entry name" value="VWF_A"/>
</dbReference>
<evidence type="ECO:0000259" key="3">
    <source>
        <dbReference type="PROSITE" id="PS50234"/>
    </source>
</evidence>